<protein>
    <submittedName>
        <fullName evidence="3">Primosome, DnaD subunit</fullName>
    </submittedName>
</protein>
<gene>
    <name evidence="3" type="ordered locus">Mahau_0554</name>
</gene>
<reference evidence="3 4" key="2">
    <citation type="journal article" date="2011" name="Stand. Genomic Sci.">
        <title>Complete genome sequence of Mahella australiensis type strain (50-1 BON).</title>
        <authorList>
            <person name="Sikorski J."/>
            <person name="Teshima H."/>
            <person name="Nolan M."/>
            <person name="Lucas S."/>
            <person name="Hammon N."/>
            <person name="Deshpande S."/>
            <person name="Cheng J.F."/>
            <person name="Pitluck S."/>
            <person name="Liolios K."/>
            <person name="Pagani I."/>
            <person name="Ivanova N."/>
            <person name="Huntemann M."/>
            <person name="Mavromatis K."/>
            <person name="Ovchinikova G."/>
            <person name="Pati A."/>
            <person name="Tapia R."/>
            <person name="Han C."/>
            <person name="Goodwin L."/>
            <person name="Chen A."/>
            <person name="Palaniappan K."/>
            <person name="Land M."/>
            <person name="Hauser L."/>
            <person name="Ngatchou-Djao O.D."/>
            <person name="Rohde M."/>
            <person name="Pukall R."/>
            <person name="Spring S."/>
            <person name="Abt B."/>
            <person name="Goker M."/>
            <person name="Detter J.C."/>
            <person name="Woyke T."/>
            <person name="Bristow J."/>
            <person name="Markowitz V."/>
            <person name="Hugenholtz P."/>
            <person name="Eisen J.A."/>
            <person name="Kyrpides N.C."/>
            <person name="Klenk H.P."/>
            <person name="Lapidus A."/>
        </authorList>
    </citation>
    <scope>NUCLEOTIDE SEQUENCE [LARGE SCALE GENOMIC DNA]</scope>
    <source>
        <strain evidence="4">DSM 15567 / CIP 107919 / 50-1 BON</strain>
    </source>
</reference>
<evidence type="ECO:0000313" key="4">
    <source>
        <dbReference type="Proteomes" id="UP000008457"/>
    </source>
</evidence>
<reference evidence="4" key="1">
    <citation type="submission" date="2010-11" db="EMBL/GenBank/DDBJ databases">
        <title>The complete genome of Mahella australiensis DSM 15567.</title>
        <authorList>
            <consortium name="US DOE Joint Genome Institute (JGI-PGF)"/>
            <person name="Lucas S."/>
            <person name="Copeland A."/>
            <person name="Lapidus A."/>
            <person name="Bruce D."/>
            <person name="Goodwin L."/>
            <person name="Pitluck S."/>
            <person name="Kyrpides N."/>
            <person name="Mavromatis K."/>
            <person name="Pagani I."/>
            <person name="Ivanova N."/>
            <person name="Teshima H."/>
            <person name="Brettin T."/>
            <person name="Detter J.C."/>
            <person name="Han C."/>
            <person name="Tapia R."/>
            <person name="Land M."/>
            <person name="Hauser L."/>
            <person name="Markowitz V."/>
            <person name="Cheng J.-F."/>
            <person name="Hugenholtz P."/>
            <person name="Woyke T."/>
            <person name="Wu D."/>
            <person name="Spring S."/>
            <person name="Pukall R."/>
            <person name="Steenblock K."/>
            <person name="Schneider S."/>
            <person name="Klenk H.-P."/>
            <person name="Eisen J.A."/>
        </authorList>
    </citation>
    <scope>NUCLEOTIDE SEQUENCE [LARGE SCALE GENOMIC DNA]</scope>
    <source>
        <strain evidence="4">DSM 15567 / CIP 107919 / 50-1 BON</strain>
    </source>
</reference>
<dbReference type="eggNOG" id="COG3935">
    <property type="taxonomic scope" value="Bacteria"/>
</dbReference>
<organism evidence="3 4">
    <name type="scientific">Mahella australiensis (strain DSM 15567 / CIP 107919 / 50-1 BON)</name>
    <dbReference type="NCBI Taxonomy" id="697281"/>
    <lineage>
        <taxon>Bacteria</taxon>
        <taxon>Bacillati</taxon>
        <taxon>Bacillota</taxon>
        <taxon>Clostridia</taxon>
        <taxon>Thermoanaerobacterales</taxon>
        <taxon>Thermoanaerobacterales Family IV. Incertae Sedis</taxon>
        <taxon>Mahella</taxon>
    </lineage>
</organism>
<evidence type="ECO:0000259" key="2">
    <source>
        <dbReference type="Pfam" id="PF07261"/>
    </source>
</evidence>
<dbReference type="STRING" id="697281.Mahau_0554"/>
<dbReference type="HOGENOM" id="CLU_887964_0_0_9"/>
<dbReference type="Pfam" id="PF07261">
    <property type="entry name" value="DnaB_2"/>
    <property type="match status" value="1"/>
</dbReference>
<dbReference type="AlphaFoldDB" id="F3ZZE8"/>
<dbReference type="InterPro" id="IPR034829">
    <property type="entry name" value="DnaD-like_sf"/>
</dbReference>
<evidence type="ECO:0000256" key="1">
    <source>
        <dbReference type="ARBA" id="ARBA00093462"/>
    </source>
</evidence>
<feature type="domain" description="DnaB/C C-terminal" evidence="2">
    <location>
        <begin position="208"/>
        <end position="279"/>
    </location>
</feature>
<evidence type="ECO:0000313" key="3">
    <source>
        <dbReference type="EMBL" id="AEE95758.1"/>
    </source>
</evidence>
<name>F3ZZE8_MAHA5</name>
<accession>F3ZZE8</accession>
<comment type="similarity">
    <text evidence="1">Belongs to the DnaB/DnaD family.</text>
</comment>
<proteinExistence type="inferred from homology"/>
<dbReference type="InterPro" id="IPR053162">
    <property type="entry name" value="DnaD"/>
</dbReference>
<dbReference type="InterPro" id="IPR006343">
    <property type="entry name" value="DnaB/C_C"/>
</dbReference>
<dbReference type="EMBL" id="CP002360">
    <property type="protein sequence ID" value="AEE95758.1"/>
    <property type="molecule type" value="Genomic_DNA"/>
</dbReference>
<dbReference type="NCBIfam" id="TIGR01446">
    <property type="entry name" value="DnaD_dom"/>
    <property type="match status" value="1"/>
</dbReference>
<dbReference type="KEGG" id="mas:Mahau_0554"/>
<sequence>MRKRILNPEFFTDSDIVSNLDFAGRLFYEGLWCVADDSGCLSLDALSLKMKIFPGDNIDISTIQKYVDILVKIGKIIPYEVDGKQYGWVKNFCKHQHLDRPSPPTVPLPPFIIWHGDTKERHKWYYEVLDTSQNQQRQFDDLSSTSQRTYNDYDTIEKKRIEKKRKEVEVEVNRVVDDEKETLPQPQLDIAIPLSAKLDDSGFKKVASFYEHNFGTLLSPVQAERLSAFLEDGMDPDLVTEIMGITIMGNIYDLRYAEKTLTNLETQGIFTLQQYKEHEAKRELAKKKASGVDSRAAPDNVYSAYNNFTEAIT</sequence>
<keyword evidence="4" id="KW-1185">Reference proteome</keyword>
<dbReference type="PANTHER" id="PTHR37293:SF5">
    <property type="entry name" value="DNA REPLICATION PROTEIN"/>
    <property type="match status" value="1"/>
</dbReference>
<dbReference type="Gene3D" id="1.10.10.630">
    <property type="entry name" value="DnaD domain-like"/>
    <property type="match status" value="1"/>
</dbReference>
<dbReference type="Proteomes" id="UP000008457">
    <property type="component" value="Chromosome"/>
</dbReference>
<dbReference type="RefSeq" id="WP_013780191.1">
    <property type="nucleotide sequence ID" value="NC_015520.1"/>
</dbReference>
<dbReference type="SUPFAM" id="SSF158499">
    <property type="entry name" value="DnaD domain-like"/>
    <property type="match status" value="1"/>
</dbReference>
<dbReference type="PANTHER" id="PTHR37293">
    <property type="entry name" value="PHAGE REPLICATION PROTEIN-RELATED"/>
    <property type="match status" value="1"/>
</dbReference>